<dbReference type="OrthoDB" id="9806824at2"/>
<keyword evidence="2" id="KW-0328">Glycosyltransferase</keyword>
<dbReference type="Gene3D" id="3.90.550.10">
    <property type="entry name" value="Spore Coat Polysaccharide Biosynthesis Protein SpsA, Chain A"/>
    <property type="match status" value="1"/>
</dbReference>
<name>A0A1W6SL71_9PROT</name>
<proteinExistence type="inferred from homology"/>
<organism evidence="5 6">
    <name type="scientific">Nitrosospira lacus</name>
    <dbReference type="NCBI Taxonomy" id="1288494"/>
    <lineage>
        <taxon>Bacteria</taxon>
        <taxon>Pseudomonadati</taxon>
        <taxon>Pseudomonadota</taxon>
        <taxon>Betaproteobacteria</taxon>
        <taxon>Nitrosomonadales</taxon>
        <taxon>Nitrosomonadaceae</taxon>
        <taxon>Nitrosospira</taxon>
    </lineage>
</organism>
<evidence type="ECO:0000313" key="6">
    <source>
        <dbReference type="Proteomes" id="UP000012179"/>
    </source>
</evidence>
<dbReference type="PANTHER" id="PTHR43179:SF12">
    <property type="entry name" value="GALACTOFURANOSYLTRANSFERASE GLFT2"/>
    <property type="match status" value="1"/>
</dbReference>
<dbReference type="InterPro" id="IPR001173">
    <property type="entry name" value="Glyco_trans_2-like"/>
</dbReference>
<dbReference type="Proteomes" id="UP000012179">
    <property type="component" value="Chromosome"/>
</dbReference>
<dbReference type="PANTHER" id="PTHR43179">
    <property type="entry name" value="RHAMNOSYLTRANSFERASE WBBL"/>
    <property type="match status" value="1"/>
</dbReference>
<reference evidence="5 6" key="1">
    <citation type="journal article" date="2015" name="Int. J. Syst. Evol. Microbiol.">
        <title>Nitrosospira lacus sp. nov., a psychrotolerant, ammonia-oxidizing bacterium from sandy lake sediment.</title>
        <authorList>
            <person name="Urakawa H."/>
            <person name="Garcia J.C."/>
            <person name="Nielsen J.L."/>
            <person name="Le V.Q."/>
            <person name="Kozlowski J.A."/>
            <person name="Stein L.Y."/>
            <person name="Lim C.K."/>
            <person name="Pommerening-Roser A."/>
            <person name="Martens-Habbena W."/>
            <person name="Stahl D.A."/>
            <person name="Klotz M.G."/>
        </authorList>
    </citation>
    <scope>NUCLEOTIDE SEQUENCE [LARGE SCALE GENOMIC DNA]</scope>
    <source>
        <strain evidence="5 6">APG3</strain>
    </source>
</reference>
<dbReference type="EMBL" id="CP021106">
    <property type="protein sequence ID" value="ARO86551.1"/>
    <property type="molecule type" value="Genomic_DNA"/>
</dbReference>
<dbReference type="InterPro" id="IPR029044">
    <property type="entry name" value="Nucleotide-diphossugar_trans"/>
</dbReference>
<keyword evidence="6" id="KW-1185">Reference proteome</keyword>
<dbReference type="Pfam" id="PF00535">
    <property type="entry name" value="Glycos_transf_2"/>
    <property type="match status" value="1"/>
</dbReference>
<accession>A0A1W6SL71</accession>
<dbReference type="GO" id="GO:0016757">
    <property type="term" value="F:glycosyltransferase activity"/>
    <property type="evidence" value="ECO:0007669"/>
    <property type="project" value="UniProtKB-KW"/>
</dbReference>
<feature type="domain" description="Glycosyltransferase 2-like" evidence="4">
    <location>
        <begin position="7"/>
        <end position="141"/>
    </location>
</feature>
<dbReference type="AlphaFoldDB" id="A0A1W6SL71"/>
<evidence type="ECO:0000256" key="2">
    <source>
        <dbReference type="ARBA" id="ARBA00022676"/>
    </source>
</evidence>
<dbReference type="eggNOG" id="COG1216">
    <property type="taxonomic scope" value="Bacteria"/>
</dbReference>
<evidence type="ECO:0000256" key="1">
    <source>
        <dbReference type="ARBA" id="ARBA00006739"/>
    </source>
</evidence>
<comment type="similarity">
    <text evidence="1">Belongs to the glycosyltransferase 2 family.</text>
</comment>
<dbReference type="SUPFAM" id="SSF53448">
    <property type="entry name" value="Nucleotide-diphospho-sugar transferases"/>
    <property type="match status" value="1"/>
</dbReference>
<evidence type="ECO:0000313" key="5">
    <source>
        <dbReference type="EMBL" id="ARO86551.1"/>
    </source>
</evidence>
<protein>
    <recommendedName>
        <fullName evidence="4">Glycosyltransferase 2-like domain-containing protein</fullName>
    </recommendedName>
</protein>
<gene>
    <name evidence="5" type="ORF">EBAPG3_001430</name>
</gene>
<evidence type="ECO:0000256" key="3">
    <source>
        <dbReference type="ARBA" id="ARBA00022679"/>
    </source>
</evidence>
<dbReference type="KEGG" id="nlc:EBAPG3_001430"/>
<sequence>MMRVAAILTCHNRREGTLACLEALYSLDKPSDWELAVYLTDDGSSDGTYEAVRELYPEVFITRTDGNAYWNGGMYISFEKALQGGHDRFLWLNDDTHLVKDTLLRLEHTLNTRSAIRGEYAIVVGTVQDRKREKATYGGVVFSSWWKRTTPQLVYSETEAVACETVNGNCVWIPVAVASVVGNLDTIFVHGLGDFDYGLRARKAGIALWVAPGFVGVCDRNKIEGTFMDRNLPLRKRLKIILGPKGRPPYAWAVFTRRHCGPAWVLYWFFPYVRVFATWSIAQLSRTLFRRRTI</sequence>
<keyword evidence="3" id="KW-0808">Transferase</keyword>
<evidence type="ECO:0000259" key="4">
    <source>
        <dbReference type="Pfam" id="PF00535"/>
    </source>
</evidence>